<dbReference type="AlphaFoldDB" id="A0A1G6W5V2"/>
<dbReference type="Proteomes" id="UP000199494">
    <property type="component" value="Unassembled WGS sequence"/>
</dbReference>
<evidence type="ECO:0000313" key="1">
    <source>
        <dbReference type="EMBL" id="SDD60597.1"/>
    </source>
</evidence>
<dbReference type="InterPro" id="IPR043993">
    <property type="entry name" value="T4SS_pilin"/>
</dbReference>
<gene>
    <name evidence="1" type="ORF">SAMN05421630_110173</name>
</gene>
<name>A0A1G6W5V2_9PSEU</name>
<keyword evidence="2" id="KW-1185">Reference proteome</keyword>
<reference evidence="1 2" key="1">
    <citation type="submission" date="2016-10" db="EMBL/GenBank/DDBJ databases">
        <authorList>
            <person name="de Groot N.N."/>
        </authorList>
    </citation>
    <scope>NUCLEOTIDE SEQUENCE [LARGE SCALE GENOMIC DNA]</scope>
    <source>
        <strain evidence="1 2">CGMCC 4.5506</strain>
    </source>
</reference>
<accession>A0A1G6W5V2</accession>
<dbReference type="RefSeq" id="WP_245865197.1">
    <property type="nucleotide sequence ID" value="NZ_CP016353.1"/>
</dbReference>
<dbReference type="STRING" id="530584.SAMN05421630_110173"/>
<dbReference type="EMBL" id="FMZE01000010">
    <property type="protein sequence ID" value="SDD60597.1"/>
    <property type="molecule type" value="Genomic_DNA"/>
</dbReference>
<sequence length="80" mass="8356">MLAQPGSLHQVIANLRDVLIGFLVGLATLFLTIGGVRYLAADGDPGEVERAKKSLRNAAIGYGLAMLAPLIVTLLQNVVG</sequence>
<proteinExistence type="predicted"/>
<dbReference type="Pfam" id="PF18895">
    <property type="entry name" value="T4SS_pilin"/>
    <property type="match status" value="1"/>
</dbReference>
<protein>
    <submittedName>
        <fullName evidence="1">Uncharacterized protein</fullName>
    </submittedName>
</protein>
<organism evidence="1 2">
    <name type="scientific">Prauserella marina</name>
    <dbReference type="NCBI Taxonomy" id="530584"/>
    <lineage>
        <taxon>Bacteria</taxon>
        <taxon>Bacillati</taxon>
        <taxon>Actinomycetota</taxon>
        <taxon>Actinomycetes</taxon>
        <taxon>Pseudonocardiales</taxon>
        <taxon>Pseudonocardiaceae</taxon>
        <taxon>Prauserella</taxon>
    </lineage>
</organism>
<evidence type="ECO:0000313" key="2">
    <source>
        <dbReference type="Proteomes" id="UP000199494"/>
    </source>
</evidence>